<feature type="compositionally biased region" description="Gly residues" evidence="1">
    <location>
        <begin position="130"/>
        <end position="144"/>
    </location>
</feature>
<dbReference type="PANTHER" id="PTHR33205:SF1">
    <property type="entry name" value="TRANSMEMBRANE PROTEIN"/>
    <property type="match status" value="1"/>
</dbReference>
<feature type="compositionally biased region" description="Low complexity" evidence="1">
    <location>
        <begin position="180"/>
        <end position="190"/>
    </location>
</feature>
<feature type="region of interest" description="Disordered" evidence="1">
    <location>
        <begin position="29"/>
        <end position="48"/>
    </location>
</feature>
<feature type="non-terminal residue" evidence="2">
    <location>
        <position position="1"/>
    </location>
</feature>
<feature type="region of interest" description="Disordered" evidence="1">
    <location>
        <begin position="130"/>
        <end position="190"/>
    </location>
</feature>
<accession>A0ABS8WKH0</accession>
<dbReference type="Proteomes" id="UP000823775">
    <property type="component" value="Unassembled WGS sequence"/>
</dbReference>
<dbReference type="EMBL" id="JACEIK010007581">
    <property type="protein sequence ID" value="MCE3050441.1"/>
    <property type="molecule type" value="Genomic_DNA"/>
</dbReference>
<protein>
    <submittedName>
        <fullName evidence="2">Uncharacterized protein</fullName>
    </submittedName>
</protein>
<comment type="caution">
    <text evidence="2">The sequence shown here is derived from an EMBL/GenBank/DDBJ whole genome shotgun (WGS) entry which is preliminary data.</text>
</comment>
<feature type="non-terminal residue" evidence="2">
    <location>
        <position position="190"/>
    </location>
</feature>
<sequence length="190" mass="20182">KNKVGCRLAPAGPTEQVTKPHTLEDRTRCRRCLSGPSPGRGGRGPNTQAVLEGSNDARTGMPPGIPGGAMCVQRLDDSLNSAIHITYRISLRSSSMPEPRDPLLKVLTDYDNQLRLHTFRTAFMLGSSAGAGPGAQGLPGGRRNGGPAEATRYDRHGWEVGPRGPSLGNDPSAGSPTETLLRLLLPLNDR</sequence>
<name>A0ABS8WKH0_DATST</name>
<proteinExistence type="predicted"/>
<dbReference type="PANTHER" id="PTHR33205">
    <property type="entry name" value="TRANSMEMBRANE PROTEIN"/>
    <property type="match status" value="1"/>
</dbReference>
<evidence type="ECO:0000256" key="1">
    <source>
        <dbReference type="SAM" id="MobiDB-lite"/>
    </source>
</evidence>
<reference evidence="2 3" key="1">
    <citation type="journal article" date="2021" name="BMC Genomics">
        <title>Datura genome reveals duplications of psychoactive alkaloid biosynthetic genes and high mutation rate following tissue culture.</title>
        <authorList>
            <person name="Rajewski A."/>
            <person name="Carter-House D."/>
            <person name="Stajich J."/>
            <person name="Litt A."/>
        </authorList>
    </citation>
    <scope>NUCLEOTIDE SEQUENCE [LARGE SCALE GENOMIC DNA]</scope>
    <source>
        <strain evidence="2">AR-01</strain>
    </source>
</reference>
<keyword evidence="3" id="KW-1185">Reference proteome</keyword>
<gene>
    <name evidence="2" type="ORF">HAX54_047216</name>
</gene>
<organism evidence="2 3">
    <name type="scientific">Datura stramonium</name>
    <name type="common">Jimsonweed</name>
    <name type="synonym">Common thornapple</name>
    <dbReference type="NCBI Taxonomy" id="4076"/>
    <lineage>
        <taxon>Eukaryota</taxon>
        <taxon>Viridiplantae</taxon>
        <taxon>Streptophyta</taxon>
        <taxon>Embryophyta</taxon>
        <taxon>Tracheophyta</taxon>
        <taxon>Spermatophyta</taxon>
        <taxon>Magnoliopsida</taxon>
        <taxon>eudicotyledons</taxon>
        <taxon>Gunneridae</taxon>
        <taxon>Pentapetalae</taxon>
        <taxon>asterids</taxon>
        <taxon>lamiids</taxon>
        <taxon>Solanales</taxon>
        <taxon>Solanaceae</taxon>
        <taxon>Solanoideae</taxon>
        <taxon>Datureae</taxon>
        <taxon>Datura</taxon>
    </lineage>
</organism>
<evidence type="ECO:0000313" key="3">
    <source>
        <dbReference type="Proteomes" id="UP000823775"/>
    </source>
</evidence>
<evidence type="ECO:0000313" key="2">
    <source>
        <dbReference type="EMBL" id="MCE3050441.1"/>
    </source>
</evidence>